<feature type="region of interest" description="Disordered" evidence="1">
    <location>
        <begin position="129"/>
        <end position="170"/>
    </location>
</feature>
<dbReference type="Proteomes" id="UP000326838">
    <property type="component" value="Unassembled WGS sequence"/>
</dbReference>
<accession>A0A5N0TIM8</accession>
<protein>
    <submittedName>
        <fullName evidence="2">Uncharacterized protein</fullName>
    </submittedName>
</protein>
<dbReference type="AlphaFoldDB" id="A0A5N0TIM8"/>
<organism evidence="2 3">
    <name type="scientific">Microbacterium caowuchunii</name>
    <dbReference type="NCBI Taxonomy" id="2614638"/>
    <lineage>
        <taxon>Bacteria</taxon>
        <taxon>Bacillati</taxon>
        <taxon>Actinomycetota</taxon>
        <taxon>Actinomycetes</taxon>
        <taxon>Micrococcales</taxon>
        <taxon>Microbacteriaceae</taxon>
        <taxon>Microbacterium</taxon>
    </lineage>
</organism>
<keyword evidence="3" id="KW-1185">Reference proteome</keyword>
<proteinExistence type="predicted"/>
<comment type="caution">
    <text evidence="2">The sequence shown here is derived from an EMBL/GenBank/DDBJ whole genome shotgun (WGS) entry which is preliminary data.</text>
</comment>
<feature type="compositionally biased region" description="Polar residues" evidence="1">
    <location>
        <begin position="132"/>
        <end position="144"/>
    </location>
</feature>
<sequence length="267" mass="28619">MTWFKVDDQLAFNMKVLSAGNPAMGLWVRAGSWSAAQLSDGIVPAPIVAALGGSTEDAASLVAVGLWHEVEGGWEFHDWAEYQPTKEQVLAQRKSTAERVAKHRAKRGGNDGGNESGNGVEVGVRNGVTGGATSDVSAGVSTAAPTRPDPTPVMTEVITGGKPRKRGTRIPDPFVVTADMRAWAADRTPLVNVDATTERFVNYWRAKAGKDATKLDWLATWQNWLLRDQEDRSTRKLTPTERAKQTVAAGRELAGIAITSLELGAAS</sequence>
<dbReference type="RefSeq" id="WP_150893044.1">
    <property type="nucleotide sequence ID" value="NZ_VYUY01000009.1"/>
</dbReference>
<dbReference type="EMBL" id="VYUY01000009">
    <property type="protein sequence ID" value="KAA9133736.1"/>
    <property type="molecule type" value="Genomic_DNA"/>
</dbReference>
<evidence type="ECO:0000313" key="3">
    <source>
        <dbReference type="Proteomes" id="UP000326838"/>
    </source>
</evidence>
<evidence type="ECO:0000313" key="2">
    <source>
        <dbReference type="EMBL" id="KAA9133736.1"/>
    </source>
</evidence>
<name>A0A5N0TIM8_9MICO</name>
<gene>
    <name evidence="2" type="ORF">F6B40_08260</name>
</gene>
<reference evidence="3" key="1">
    <citation type="submission" date="2019-09" db="EMBL/GenBank/DDBJ databases">
        <title>Mumia zhuanghuii sp. nov. isolated from the intestinal contents of plateau pika (Ochotona curzoniae) in the Qinghai-Tibet plateau of China.</title>
        <authorList>
            <person name="Tian Z."/>
        </authorList>
    </citation>
    <scope>NUCLEOTIDE SEQUENCE [LARGE SCALE GENOMIC DNA]</scope>
    <source>
        <strain evidence="3">L-033</strain>
    </source>
</reference>
<evidence type="ECO:0000256" key="1">
    <source>
        <dbReference type="SAM" id="MobiDB-lite"/>
    </source>
</evidence>